<proteinExistence type="predicted"/>
<dbReference type="Proteomes" id="UP001589920">
    <property type="component" value="Unassembled WGS sequence"/>
</dbReference>
<comment type="caution">
    <text evidence="1">The sequence shown here is derived from an EMBL/GenBank/DDBJ whole genome shotgun (WGS) entry which is preliminary data.</text>
</comment>
<gene>
    <name evidence="1" type="ORF">ACFHYO_12420</name>
</gene>
<keyword evidence="2" id="KW-1185">Reference proteome</keyword>
<dbReference type="EMBL" id="JBHMQU010000059">
    <property type="protein sequence ID" value="MFC0812911.1"/>
    <property type="molecule type" value="Genomic_DNA"/>
</dbReference>
<sequence length="93" mass="10013">MFGIVLWSSACRRQAVVWCEDHGALAYLAGPAALDLAGPWPHQGATVEVTTACDGELRRILTLRMLGGETRLAERLTARTRPARGRPMLAAVG</sequence>
<evidence type="ECO:0000313" key="2">
    <source>
        <dbReference type="Proteomes" id="UP001589920"/>
    </source>
</evidence>
<protein>
    <submittedName>
        <fullName evidence="1">Uncharacterized protein</fullName>
    </submittedName>
</protein>
<reference evidence="1 2" key="1">
    <citation type="submission" date="2024-09" db="EMBL/GenBank/DDBJ databases">
        <authorList>
            <person name="Sun Q."/>
            <person name="Mori K."/>
        </authorList>
    </citation>
    <scope>NUCLEOTIDE SEQUENCE [LARGE SCALE GENOMIC DNA]</scope>
    <source>
        <strain evidence="1 2">KCTC 42086</strain>
    </source>
</reference>
<accession>A0ABV6T6Q5</accession>
<name>A0ABV6T6Q5_9RHOB</name>
<organism evidence="1 2">
    <name type="scientific">Paracoccus panacisoli</name>
    <dbReference type="NCBI Taxonomy" id="1510163"/>
    <lineage>
        <taxon>Bacteria</taxon>
        <taxon>Pseudomonadati</taxon>
        <taxon>Pseudomonadota</taxon>
        <taxon>Alphaproteobacteria</taxon>
        <taxon>Rhodobacterales</taxon>
        <taxon>Paracoccaceae</taxon>
        <taxon>Paracoccus</taxon>
    </lineage>
</organism>
<dbReference type="RefSeq" id="WP_036704546.1">
    <property type="nucleotide sequence ID" value="NZ_JBHMQU010000059.1"/>
</dbReference>
<evidence type="ECO:0000313" key="1">
    <source>
        <dbReference type="EMBL" id="MFC0812911.1"/>
    </source>
</evidence>